<protein>
    <submittedName>
        <fullName evidence="1">Uncharacterized protein</fullName>
    </submittedName>
</protein>
<evidence type="ECO:0000313" key="2">
    <source>
        <dbReference type="Proteomes" id="UP000887458"/>
    </source>
</evidence>
<comment type="caution">
    <text evidence="1">The sequence shown here is derived from an EMBL/GenBank/DDBJ whole genome shotgun (WGS) entry which is preliminary data.</text>
</comment>
<proteinExistence type="predicted"/>
<organism evidence="1 2">
    <name type="scientific">Dermatophagoides pteronyssinus</name>
    <name type="common">European house dust mite</name>
    <dbReference type="NCBI Taxonomy" id="6956"/>
    <lineage>
        <taxon>Eukaryota</taxon>
        <taxon>Metazoa</taxon>
        <taxon>Ecdysozoa</taxon>
        <taxon>Arthropoda</taxon>
        <taxon>Chelicerata</taxon>
        <taxon>Arachnida</taxon>
        <taxon>Acari</taxon>
        <taxon>Acariformes</taxon>
        <taxon>Sarcoptiformes</taxon>
        <taxon>Astigmata</taxon>
        <taxon>Psoroptidia</taxon>
        <taxon>Analgoidea</taxon>
        <taxon>Pyroglyphidae</taxon>
        <taxon>Dermatophagoidinae</taxon>
        <taxon>Dermatophagoides</taxon>
    </lineage>
</organism>
<dbReference type="EMBL" id="NJHN03000024">
    <property type="protein sequence ID" value="KAH9425007.1"/>
    <property type="molecule type" value="Genomic_DNA"/>
</dbReference>
<reference evidence="1 2" key="1">
    <citation type="journal article" date="2018" name="J. Allergy Clin. Immunol.">
        <title>High-quality assembly of Dermatophagoides pteronyssinus genome and transcriptome reveals a wide range of novel allergens.</title>
        <authorList>
            <person name="Liu X.Y."/>
            <person name="Yang K.Y."/>
            <person name="Wang M.Q."/>
            <person name="Kwok J.S."/>
            <person name="Zeng X."/>
            <person name="Yang Z."/>
            <person name="Xiao X.J."/>
            <person name="Lau C.P."/>
            <person name="Li Y."/>
            <person name="Huang Z.M."/>
            <person name="Ba J.G."/>
            <person name="Yim A.K."/>
            <person name="Ouyang C.Y."/>
            <person name="Ngai S.M."/>
            <person name="Chan T.F."/>
            <person name="Leung E.L."/>
            <person name="Liu L."/>
            <person name="Liu Z.G."/>
            <person name="Tsui S.K."/>
        </authorList>
    </citation>
    <scope>NUCLEOTIDE SEQUENCE [LARGE SCALE GENOMIC DNA]</scope>
    <source>
        <strain evidence="1">Derp</strain>
    </source>
</reference>
<accession>A0ABQ8JRH7</accession>
<gene>
    <name evidence="1" type="ORF">DERP_009232</name>
</gene>
<sequence>MDNFEFKPFFGDDDCFHLIFEPFFVNDDLDDIADDIALDFENFDPPNVDTLYFFFLPCFFLRNFPLPPLVFDPNPDAAVDDCAPDIDDIPLPALDVDENAPVNIPLGIVRSLTNC</sequence>
<keyword evidence="2" id="KW-1185">Reference proteome</keyword>
<dbReference type="Proteomes" id="UP000887458">
    <property type="component" value="Unassembled WGS sequence"/>
</dbReference>
<reference evidence="1 2" key="2">
    <citation type="journal article" date="2022" name="Mol. Biol. Evol.">
        <title>Comparative Genomics Reveals Insights into the Divergent Evolution of Astigmatic Mites and Household Pest Adaptations.</title>
        <authorList>
            <person name="Xiong Q."/>
            <person name="Wan A.T."/>
            <person name="Liu X."/>
            <person name="Fung C.S."/>
            <person name="Xiao X."/>
            <person name="Malainual N."/>
            <person name="Hou J."/>
            <person name="Wang L."/>
            <person name="Wang M."/>
            <person name="Yang K.Y."/>
            <person name="Cui Y."/>
            <person name="Leung E.L."/>
            <person name="Nong W."/>
            <person name="Shin S.K."/>
            <person name="Au S.W."/>
            <person name="Jeong K.Y."/>
            <person name="Chew F.T."/>
            <person name="Hui J.H."/>
            <person name="Leung T.F."/>
            <person name="Tungtrongchitr A."/>
            <person name="Zhong N."/>
            <person name="Liu Z."/>
            <person name="Tsui S.K."/>
        </authorList>
    </citation>
    <scope>NUCLEOTIDE SEQUENCE [LARGE SCALE GENOMIC DNA]</scope>
    <source>
        <strain evidence="1">Derp</strain>
    </source>
</reference>
<name>A0ABQ8JRH7_DERPT</name>
<evidence type="ECO:0000313" key="1">
    <source>
        <dbReference type="EMBL" id="KAH9425007.1"/>
    </source>
</evidence>